<dbReference type="GO" id="GO:0032434">
    <property type="term" value="P:regulation of proteasomal ubiquitin-dependent protein catabolic process"/>
    <property type="evidence" value="ECO:0007669"/>
    <property type="project" value="TreeGrafter"/>
</dbReference>
<dbReference type="GO" id="GO:0031398">
    <property type="term" value="P:positive regulation of protein ubiquitination"/>
    <property type="evidence" value="ECO:0007669"/>
    <property type="project" value="TreeGrafter"/>
</dbReference>
<dbReference type="PROSITE" id="PS51269">
    <property type="entry name" value="COMM"/>
    <property type="match status" value="1"/>
</dbReference>
<dbReference type="GO" id="GO:0055070">
    <property type="term" value="P:copper ion homeostasis"/>
    <property type="evidence" value="ECO:0007669"/>
    <property type="project" value="InterPro"/>
</dbReference>
<dbReference type="EMBL" id="HBEO01030077">
    <property type="protein sequence ID" value="CAD8502409.1"/>
    <property type="molecule type" value="Transcribed_RNA"/>
</dbReference>
<feature type="domain" description="COMM" evidence="1">
    <location>
        <begin position="87"/>
        <end position="156"/>
    </location>
</feature>
<accession>A0A7S0F5S7</accession>
<gene>
    <name evidence="2" type="ORF">HPHI1048_LOCUS20441</name>
</gene>
<dbReference type="AlphaFoldDB" id="A0A7S0F5S7"/>
<dbReference type="InterPro" id="IPR037351">
    <property type="entry name" value="Murr1"/>
</dbReference>
<evidence type="ECO:0000313" key="2">
    <source>
        <dbReference type="EMBL" id="CAD8502409.1"/>
    </source>
</evidence>
<evidence type="ECO:0000259" key="1">
    <source>
        <dbReference type="PROSITE" id="PS51269"/>
    </source>
</evidence>
<proteinExistence type="predicted"/>
<dbReference type="GO" id="GO:0005768">
    <property type="term" value="C:endosome"/>
    <property type="evidence" value="ECO:0007669"/>
    <property type="project" value="TreeGrafter"/>
</dbReference>
<sequence>MELDEPIARLLDPEDPAERSVVEGNLDACRGVLTRASEEGWTMSMMENYVKEQDLSEEVSETLLNVWRRNESKIREEAKKKSFWGNSLKRLSWRVDVSTKSRYVEDLNEPCAIMELNMSNSGDGENANTVKFEIDRDMLARMNEEVTRLQELISSF</sequence>
<dbReference type="Pfam" id="PF07258">
    <property type="entry name" value="COMM_domain"/>
    <property type="match status" value="1"/>
</dbReference>
<protein>
    <recommendedName>
        <fullName evidence="1">COMM domain-containing protein</fullName>
    </recommendedName>
</protein>
<dbReference type="GO" id="GO:1902306">
    <property type="term" value="P:negative regulation of sodium ion transmembrane transport"/>
    <property type="evidence" value="ECO:0007669"/>
    <property type="project" value="TreeGrafter"/>
</dbReference>
<reference evidence="2" key="1">
    <citation type="submission" date="2021-01" db="EMBL/GenBank/DDBJ databases">
        <authorList>
            <person name="Corre E."/>
            <person name="Pelletier E."/>
            <person name="Niang G."/>
            <person name="Scheremetjew M."/>
            <person name="Finn R."/>
            <person name="Kale V."/>
            <person name="Holt S."/>
            <person name="Cochrane G."/>
            <person name="Meng A."/>
            <person name="Brown T."/>
            <person name="Cohen L."/>
        </authorList>
    </citation>
    <scope>NUCLEOTIDE SEQUENCE</scope>
    <source>
        <strain evidence="2">CCMP325</strain>
    </source>
</reference>
<dbReference type="InterPro" id="IPR017920">
    <property type="entry name" value="COMM"/>
</dbReference>
<name>A0A7S0F5S7_9CRYP</name>
<dbReference type="PANTHER" id="PTHR21199">
    <property type="entry name" value="COMM DOMAIN-CONTAINING PROTEIN 1"/>
    <property type="match status" value="1"/>
</dbReference>
<organism evidence="2">
    <name type="scientific">Hanusia phi</name>
    <dbReference type="NCBI Taxonomy" id="3032"/>
    <lineage>
        <taxon>Eukaryota</taxon>
        <taxon>Cryptophyceae</taxon>
        <taxon>Pyrenomonadales</taxon>
        <taxon>Geminigeraceae</taxon>
        <taxon>Hanusia</taxon>
    </lineage>
</organism>
<dbReference type="PANTHER" id="PTHR21199:SF1">
    <property type="entry name" value="COMM DOMAIN-CONTAINING PROTEIN 1"/>
    <property type="match status" value="1"/>
</dbReference>
<dbReference type="GO" id="GO:2000009">
    <property type="term" value="P:negative regulation of protein localization to cell surface"/>
    <property type="evidence" value="ECO:0007669"/>
    <property type="project" value="TreeGrafter"/>
</dbReference>